<evidence type="ECO:0000259" key="6">
    <source>
        <dbReference type="SMART" id="SM00244"/>
    </source>
</evidence>
<comment type="subcellular location">
    <subcellularLocation>
        <location evidence="1">Membrane</location>
    </subcellularLocation>
</comment>
<dbReference type="EMBL" id="FQUA01000016">
    <property type="protein sequence ID" value="SHF07905.1"/>
    <property type="molecule type" value="Genomic_DNA"/>
</dbReference>
<dbReference type="Pfam" id="PF01145">
    <property type="entry name" value="Band_7"/>
    <property type="match status" value="1"/>
</dbReference>
<accession>A0A0X1U702</accession>
<evidence type="ECO:0000313" key="10">
    <source>
        <dbReference type="Proteomes" id="UP000184204"/>
    </source>
</evidence>
<evidence type="ECO:0000256" key="5">
    <source>
        <dbReference type="SAM" id="Phobius"/>
    </source>
</evidence>
<feature type="coiled-coil region" evidence="4">
    <location>
        <begin position="302"/>
        <end position="372"/>
    </location>
</feature>
<keyword evidence="9" id="KW-1185">Reference proteome</keyword>
<dbReference type="CDD" id="cd03399">
    <property type="entry name" value="SPFH_flotillin"/>
    <property type="match status" value="1"/>
</dbReference>
<organism evidence="8 10">
    <name type="scientific">Anaerotignum propionicum DSM 1682</name>
    <dbReference type="NCBI Taxonomy" id="991789"/>
    <lineage>
        <taxon>Bacteria</taxon>
        <taxon>Bacillati</taxon>
        <taxon>Bacillota</taxon>
        <taxon>Clostridia</taxon>
        <taxon>Lachnospirales</taxon>
        <taxon>Anaerotignaceae</taxon>
        <taxon>Anaerotignum</taxon>
    </lineage>
</organism>
<proteinExistence type="inferred from homology"/>
<dbReference type="GO" id="GO:0005886">
    <property type="term" value="C:plasma membrane"/>
    <property type="evidence" value="ECO:0007669"/>
    <property type="project" value="TreeGrafter"/>
</dbReference>
<sequence length="557" mass="60293">MFDSLLLTVGAVVLGIILITLVILTAWKKVPADKAAVVTGLGKKKVVTAGGVIVIPVLQRIDYISLQNVRFPIAMQDAMTRHGVPINTEGIVVIKVQNTEEAILMAMEQFNDVTSAVTKEKIIDTAKDVSEGKLREIIATLTVEEIYSERDKFASKVLEVAAEQLNVLGLELKSFSIKEISDKNGYLEALGKPQIAGIKRDAQIAEADALRETQIKTSEAKRLGAAAQLEADAKIAEAQKEADVKVLEYEQQRQLAKAKTDASYEIQQNITNMEVINTEMDAAVLKEERQKSVKEAEIQVEIAAAIKNTELAERKAERKQKELLETVVNPAAAEKQKAELQAEADKIKTVKAAEADAEAKKLNAEAEAAMIQKTGEATAQAIKLRGLAEAEAMEKKAEAYAKYGNAAIIDIVIDKLPEIARAIAEPMSRIDKITIIGGGEGSGGSATDVTKMALGSLTAVTEGMKDVLGFDMTEVMKANTYAGKTDKNINFNLDKLTDKEKAVAIAGTAAVIKDNIFDGETLTEVVIEDPEVSVEIVESVDTDDQVSEPEEIDKRFL</sequence>
<evidence type="ECO:0000313" key="7">
    <source>
        <dbReference type="EMBL" id="AMJ40712.1"/>
    </source>
</evidence>
<dbReference type="OrthoDB" id="9786220at2"/>
<name>A0A0X1U702_ANAPI</name>
<dbReference type="EMBL" id="CP014223">
    <property type="protein sequence ID" value="AMJ40712.1"/>
    <property type="molecule type" value="Genomic_DNA"/>
</dbReference>
<evidence type="ECO:0000256" key="1">
    <source>
        <dbReference type="ARBA" id="ARBA00004370"/>
    </source>
</evidence>
<dbReference type="Pfam" id="PF15975">
    <property type="entry name" value="Flot"/>
    <property type="match status" value="1"/>
</dbReference>
<evidence type="ECO:0000256" key="3">
    <source>
        <dbReference type="ARBA" id="ARBA00023136"/>
    </source>
</evidence>
<dbReference type="Proteomes" id="UP000068026">
    <property type="component" value="Chromosome"/>
</dbReference>
<dbReference type="PANTHER" id="PTHR13806:SF46">
    <property type="entry name" value="FLOTILLIN-1-RELATED"/>
    <property type="match status" value="1"/>
</dbReference>
<evidence type="ECO:0000256" key="4">
    <source>
        <dbReference type="SAM" id="Coils"/>
    </source>
</evidence>
<dbReference type="SUPFAM" id="SSF117892">
    <property type="entry name" value="Band 7/SPFH domain"/>
    <property type="match status" value="1"/>
</dbReference>
<reference evidence="9" key="2">
    <citation type="submission" date="2016-01" db="EMBL/GenBank/DDBJ databases">
        <authorList>
            <person name="Poehlein A."/>
            <person name="Schlien K."/>
            <person name="Gottschalk G."/>
            <person name="Buckel W."/>
            <person name="Daniel R."/>
        </authorList>
    </citation>
    <scope>NUCLEOTIDE SEQUENCE [LARGE SCALE GENOMIC DNA]</scope>
    <source>
        <strain evidence="9">X2</strain>
    </source>
</reference>
<keyword evidence="5" id="KW-1133">Transmembrane helix</keyword>
<protein>
    <submittedName>
        <fullName evidence="8">Flotillin</fullName>
    </submittedName>
    <submittedName>
        <fullName evidence="7">Inner membrane protein YqiK</fullName>
    </submittedName>
</protein>
<dbReference type="KEGG" id="cpro:CPRO_11170"/>
<dbReference type="InterPro" id="IPR001107">
    <property type="entry name" value="Band_7"/>
</dbReference>
<dbReference type="InterPro" id="IPR031905">
    <property type="entry name" value="Flotillin_C"/>
</dbReference>
<reference evidence="7 9" key="1">
    <citation type="journal article" date="2016" name="Genome Announc.">
        <title>Complete Genome Sequence of the Amino Acid-Fermenting Clostridium propionicum X2 (DSM 1682).</title>
        <authorList>
            <person name="Poehlein A."/>
            <person name="Schlien K."/>
            <person name="Chowdhury N.P."/>
            <person name="Gottschalk G."/>
            <person name="Buckel W."/>
            <person name="Daniel R."/>
        </authorList>
    </citation>
    <scope>NUCLEOTIDE SEQUENCE [LARGE SCALE GENOMIC DNA]</scope>
    <source>
        <strain evidence="7 9">X2</strain>
    </source>
</reference>
<feature type="domain" description="Band 7" evidence="6">
    <location>
        <begin position="25"/>
        <end position="194"/>
    </location>
</feature>
<dbReference type="GO" id="GO:0002020">
    <property type="term" value="F:protease binding"/>
    <property type="evidence" value="ECO:0007669"/>
    <property type="project" value="TreeGrafter"/>
</dbReference>
<dbReference type="RefSeq" id="WP_066048796.1">
    <property type="nucleotide sequence ID" value="NZ_CP014223.1"/>
</dbReference>
<dbReference type="SMART" id="SM00244">
    <property type="entry name" value="PHB"/>
    <property type="match status" value="1"/>
</dbReference>
<evidence type="ECO:0000256" key="2">
    <source>
        <dbReference type="ARBA" id="ARBA00007161"/>
    </source>
</evidence>
<gene>
    <name evidence="7" type="primary">yqiK</name>
    <name evidence="7" type="ORF">CPRO_11170</name>
    <name evidence="8" type="ORF">SAMN02745151_02702</name>
</gene>
<reference evidence="8" key="4">
    <citation type="submission" date="2016-11" db="EMBL/GenBank/DDBJ databases">
        <authorList>
            <person name="Varghese N."/>
            <person name="Submissions S."/>
        </authorList>
    </citation>
    <scope>NUCLEOTIDE SEQUENCE</scope>
    <source>
        <strain evidence="8">DSM 1682</strain>
    </source>
</reference>
<comment type="similarity">
    <text evidence="2">Belongs to the band 7/mec-2 family. Flotillin subfamily.</text>
</comment>
<dbReference type="InterPro" id="IPR027705">
    <property type="entry name" value="Flotillin_fam"/>
</dbReference>
<evidence type="ECO:0000313" key="8">
    <source>
        <dbReference type="EMBL" id="SHF07905.1"/>
    </source>
</evidence>
<dbReference type="GO" id="GO:0072659">
    <property type="term" value="P:protein localization to plasma membrane"/>
    <property type="evidence" value="ECO:0007669"/>
    <property type="project" value="TreeGrafter"/>
</dbReference>
<feature type="transmembrane region" description="Helical" evidence="5">
    <location>
        <begin position="6"/>
        <end position="27"/>
    </location>
</feature>
<keyword evidence="4" id="KW-0175">Coiled coil</keyword>
<keyword evidence="5" id="KW-0812">Transmembrane</keyword>
<dbReference type="Gene3D" id="3.30.479.30">
    <property type="entry name" value="Band 7 domain"/>
    <property type="match status" value="1"/>
</dbReference>
<reference evidence="10" key="3">
    <citation type="submission" date="2016-11" db="EMBL/GenBank/DDBJ databases">
        <authorList>
            <person name="Jaros S."/>
            <person name="Januszkiewicz K."/>
            <person name="Wedrychowicz H."/>
        </authorList>
    </citation>
    <scope>NUCLEOTIDE SEQUENCE [LARGE SCALE GENOMIC DNA]</scope>
    <source>
        <strain evidence="10">DSM 1682</strain>
    </source>
</reference>
<dbReference type="AlphaFoldDB" id="A0A0X1U702"/>
<dbReference type="Proteomes" id="UP000184204">
    <property type="component" value="Unassembled WGS sequence"/>
</dbReference>
<evidence type="ECO:0000313" key="9">
    <source>
        <dbReference type="Proteomes" id="UP000068026"/>
    </source>
</evidence>
<dbReference type="InterPro" id="IPR036013">
    <property type="entry name" value="Band_7/SPFH_dom_sf"/>
</dbReference>
<keyword evidence="3 5" id="KW-0472">Membrane</keyword>
<dbReference type="PANTHER" id="PTHR13806">
    <property type="entry name" value="FLOTILLIN-RELATED"/>
    <property type="match status" value="1"/>
</dbReference>